<evidence type="ECO:0000256" key="4">
    <source>
        <dbReference type="SAM" id="MobiDB-lite"/>
    </source>
</evidence>
<dbReference type="Pfam" id="PF12796">
    <property type="entry name" value="Ank_2"/>
    <property type="match status" value="1"/>
</dbReference>
<keyword evidence="1" id="KW-0677">Repeat</keyword>
<feature type="compositionally biased region" description="Low complexity" evidence="4">
    <location>
        <begin position="605"/>
        <end position="625"/>
    </location>
</feature>
<dbReference type="EMBL" id="JALLPB020000343">
    <property type="protein sequence ID" value="KAL3810245.1"/>
    <property type="molecule type" value="Genomic_DNA"/>
</dbReference>
<evidence type="ECO:0000313" key="5">
    <source>
        <dbReference type="EMBL" id="KAL3810245.1"/>
    </source>
</evidence>
<feature type="compositionally biased region" description="Gly residues" evidence="4">
    <location>
        <begin position="59"/>
        <end position="71"/>
    </location>
</feature>
<dbReference type="PANTHER" id="PTHR24198">
    <property type="entry name" value="ANKYRIN REPEAT AND PROTEIN KINASE DOMAIN-CONTAINING PROTEIN"/>
    <property type="match status" value="1"/>
</dbReference>
<accession>A0ABD3RB71</accession>
<dbReference type="Gene3D" id="1.25.40.20">
    <property type="entry name" value="Ankyrin repeat-containing domain"/>
    <property type="match status" value="5"/>
</dbReference>
<dbReference type="AlphaFoldDB" id="A0ABD3RB71"/>
<evidence type="ECO:0000256" key="2">
    <source>
        <dbReference type="ARBA" id="ARBA00023043"/>
    </source>
</evidence>
<dbReference type="PROSITE" id="PS50088">
    <property type="entry name" value="ANK_REPEAT"/>
    <property type="match status" value="1"/>
</dbReference>
<feature type="compositionally biased region" description="Basic and acidic residues" evidence="4">
    <location>
        <begin position="1"/>
        <end position="10"/>
    </location>
</feature>
<reference evidence="5 6" key="1">
    <citation type="submission" date="2024-10" db="EMBL/GenBank/DDBJ databases">
        <title>Updated reference genomes for cyclostephanoid diatoms.</title>
        <authorList>
            <person name="Roberts W.R."/>
            <person name="Alverson A.J."/>
        </authorList>
    </citation>
    <scope>NUCLEOTIDE SEQUENCE [LARGE SCALE GENOMIC DNA]</scope>
    <source>
        <strain evidence="5 6">AJA228-03</strain>
    </source>
</reference>
<name>A0ABD3RB71_9STRA</name>
<feature type="region of interest" description="Disordered" evidence="4">
    <location>
        <begin position="910"/>
        <end position="932"/>
    </location>
</feature>
<feature type="compositionally biased region" description="Low complexity" evidence="4">
    <location>
        <begin position="189"/>
        <end position="235"/>
    </location>
</feature>
<dbReference type="InterPro" id="IPR036770">
    <property type="entry name" value="Ankyrin_rpt-contain_sf"/>
</dbReference>
<keyword evidence="2 3" id="KW-0040">ANK repeat</keyword>
<comment type="caution">
    <text evidence="5">The sequence shown here is derived from an EMBL/GenBank/DDBJ whole genome shotgun (WGS) entry which is preliminary data.</text>
</comment>
<evidence type="ECO:0000256" key="1">
    <source>
        <dbReference type="ARBA" id="ARBA00022737"/>
    </source>
</evidence>
<organism evidence="5 6">
    <name type="scientific">Cyclostephanos tholiformis</name>
    <dbReference type="NCBI Taxonomy" id="382380"/>
    <lineage>
        <taxon>Eukaryota</taxon>
        <taxon>Sar</taxon>
        <taxon>Stramenopiles</taxon>
        <taxon>Ochrophyta</taxon>
        <taxon>Bacillariophyta</taxon>
        <taxon>Coscinodiscophyceae</taxon>
        <taxon>Thalassiosirophycidae</taxon>
        <taxon>Stephanodiscales</taxon>
        <taxon>Stephanodiscaceae</taxon>
        <taxon>Cyclostephanos</taxon>
    </lineage>
</organism>
<sequence length="932" mass="98682">MMSKSRDGRDRAHRSKSRTRVAVEDYQRVEQTPQQREESLRDYWRRRAEESKERVGGTAASGGGGGTGGVSSIGEEVSTLAIVGTRSTTGKELPPPPPRAGIAVVGRTSSRSRDGAEVTSSSSGHYRHHHRSKSRSRDDVDRVSSSFVALTTSESSARRQPQPPTPQQRQWESMAAMTTTSSSHRKIDSIASALGAGRASSLSSTTVTSSSSPPSRSTPTKTASSSILTTSAASTPQTRRSLLNFPSVVAAVDGRRSENEAVDSSPLHRCLAQSSWRELRALLRSSSSTVNDNDDGDGIKSEDMVAALSAADPRHGGTAIHVAAWKAPPALVATMLRMATARDGGTTAIRELLGLRDADGNTPLHLCAGNLDHRPGEGREGEEKEGELNRLCLVALEEMAKLAPIGAWTVKNSEGDSPIHMLMSSPLCTCDLRSSSSSSRSGDGEVRARLAMEAMSLALSSPDAVQVCAAQDGSGATPLHIALASGARDCVVEALLSSYPEAARVEDERGMLPIHWAAAFCKTGHAAVRKLVDAYPEGLTRATADGDIPLHLAVSNAAMEDESGDGRAGRIPTFIGDCASSRREMNRLKIVELLMYDTHRYAAGSCGNSTSRDSSSTTSSEGAVSPILTTNREKLTPLHCCALFDAPPQISKLLMKHPDANAASSMTNSFGATPLHLAAAPGVSQSIATVLAIGSPDAAAVQDRLKRTPLHVAAQNAYATNLLIKTLAELNPNAASVKTQRGHLPLHLAAQSQAKEAVVRALIKAYPAAAESRNKSNNTPLHDAAKYRASLGVVRLLLDAYPKALYVQNQYGNLPLHCATAYQAPSDVVQLLLKRYPEAASMQNRNQDAPLHYAAAYATSIAAVRPLIEAAPAAVLLLNSSGQSPVDRAKANNAHSDIVRLLENAAEEYSRNATNGDGSWASFGQGDEKAEV</sequence>
<dbReference type="PANTHER" id="PTHR24198:SF165">
    <property type="entry name" value="ANKYRIN REPEAT-CONTAINING PROTEIN-RELATED"/>
    <property type="match status" value="1"/>
</dbReference>
<feature type="repeat" description="ANK" evidence="3">
    <location>
        <begin position="474"/>
        <end position="497"/>
    </location>
</feature>
<gene>
    <name evidence="5" type="ORF">ACHAXA_008735</name>
</gene>
<evidence type="ECO:0000313" key="6">
    <source>
        <dbReference type="Proteomes" id="UP001530377"/>
    </source>
</evidence>
<dbReference type="InterPro" id="IPR002110">
    <property type="entry name" value="Ankyrin_rpt"/>
</dbReference>
<feature type="region of interest" description="Disordered" evidence="4">
    <location>
        <begin position="1"/>
        <end position="239"/>
    </location>
</feature>
<dbReference type="Proteomes" id="UP001530377">
    <property type="component" value="Unassembled WGS sequence"/>
</dbReference>
<evidence type="ECO:0000256" key="3">
    <source>
        <dbReference type="PROSITE-ProRule" id="PRU00023"/>
    </source>
</evidence>
<dbReference type="SMART" id="SM00248">
    <property type="entry name" value="ANK"/>
    <property type="match status" value="12"/>
</dbReference>
<dbReference type="PROSITE" id="PS50297">
    <property type="entry name" value="ANK_REP_REGION"/>
    <property type="match status" value="1"/>
</dbReference>
<feature type="compositionally biased region" description="Basic residues" evidence="4">
    <location>
        <begin position="125"/>
        <end position="134"/>
    </location>
</feature>
<feature type="region of interest" description="Disordered" evidence="4">
    <location>
        <begin position="605"/>
        <end position="627"/>
    </location>
</feature>
<dbReference type="SUPFAM" id="SSF48403">
    <property type="entry name" value="Ankyrin repeat"/>
    <property type="match status" value="2"/>
</dbReference>
<proteinExistence type="predicted"/>
<feature type="compositionally biased region" description="Basic and acidic residues" evidence="4">
    <location>
        <begin position="35"/>
        <end position="55"/>
    </location>
</feature>
<feature type="compositionally biased region" description="Low complexity" evidence="4">
    <location>
        <begin position="167"/>
        <end position="182"/>
    </location>
</feature>
<protein>
    <submittedName>
        <fullName evidence="5">Uncharacterized protein</fullName>
    </submittedName>
</protein>
<keyword evidence="6" id="KW-1185">Reference proteome</keyword>